<dbReference type="PANTHER" id="PTHR45339">
    <property type="entry name" value="HYBRID SIGNAL TRANSDUCTION HISTIDINE KINASE J"/>
    <property type="match status" value="1"/>
</dbReference>
<dbReference type="Pfam" id="PF13433">
    <property type="entry name" value="Peripla_BP_5"/>
    <property type="match status" value="1"/>
</dbReference>
<dbReference type="InterPro" id="IPR004358">
    <property type="entry name" value="Sig_transdc_His_kin-like_C"/>
</dbReference>
<dbReference type="KEGG" id="mri:Mal4_38270"/>
<dbReference type="PROSITE" id="PS50110">
    <property type="entry name" value="RESPONSE_REGULATORY"/>
    <property type="match status" value="2"/>
</dbReference>
<dbReference type="SUPFAM" id="SSF55874">
    <property type="entry name" value="ATPase domain of HSP90 chaperone/DNA topoisomerase II/histidine kinase"/>
    <property type="match status" value="1"/>
</dbReference>
<feature type="domain" description="Histidine kinase" evidence="13">
    <location>
        <begin position="433"/>
        <end position="654"/>
    </location>
</feature>
<dbReference type="Pfam" id="PF00072">
    <property type="entry name" value="Response_reg"/>
    <property type="match status" value="2"/>
</dbReference>
<dbReference type="InterPro" id="IPR017777">
    <property type="entry name" value="ABC_urea-bd_UrtA"/>
</dbReference>
<keyword evidence="16" id="KW-1185">Reference proteome</keyword>
<feature type="modified residue" description="4-aspartylphosphate" evidence="11">
    <location>
        <position position="869"/>
    </location>
</feature>
<dbReference type="Pfam" id="PF00512">
    <property type="entry name" value="HisKA"/>
    <property type="match status" value="1"/>
</dbReference>
<evidence type="ECO:0000256" key="4">
    <source>
        <dbReference type="ARBA" id="ARBA00022679"/>
    </source>
</evidence>
<dbReference type="RefSeq" id="WP_145370661.1">
    <property type="nucleotide sequence ID" value="NZ_CP036275.1"/>
</dbReference>
<dbReference type="InterPro" id="IPR011006">
    <property type="entry name" value="CheY-like_superfamily"/>
</dbReference>
<dbReference type="SMART" id="SM00388">
    <property type="entry name" value="HisKA"/>
    <property type="match status" value="1"/>
</dbReference>
<dbReference type="InterPro" id="IPR028082">
    <property type="entry name" value="Peripla_BP_I"/>
</dbReference>
<keyword evidence="6" id="KW-0418">Kinase</keyword>
<evidence type="ECO:0000256" key="3">
    <source>
        <dbReference type="ARBA" id="ARBA00022553"/>
    </source>
</evidence>
<evidence type="ECO:0000256" key="9">
    <source>
        <dbReference type="ARBA" id="ARBA00064003"/>
    </source>
</evidence>
<comment type="subunit">
    <text evidence="9">At low DSF concentrations, interacts with RpfF.</text>
</comment>
<dbReference type="GO" id="GO:0005524">
    <property type="term" value="F:ATP binding"/>
    <property type="evidence" value="ECO:0007669"/>
    <property type="project" value="UniProtKB-KW"/>
</dbReference>
<dbReference type="InterPro" id="IPR003594">
    <property type="entry name" value="HATPase_dom"/>
</dbReference>
<feature type="domain" description="Response regulatory" evidence="14">
    <location>
        <begin position="820"/>
        <end position="938"/>
    </location>
</feature>
<dbReference type="SMART" id="SM00448">
    <property type="entry name" value="REC"/>
    <property type="match status" value="2"/>
</dbReference>
<evidence type="ECO:0000313" key="15">
    <source>
        <dbReference type="EMBL" id="QDU39482.1"/>
    </source>
</evidence>
<dbReference type="SMART" id="SM00387">
    <property type="entry name" value="HATPase_c"/>
    <property type="match status" value="1"/>
</dbReference>
<keyword evidence="3 11" id="KW-0597">Phosphoprotein</keyword>
<dbReference type="Gene3D" id="3.40.50.2300">
    <property type="match status" value="4"/>
</dbReference>
<evidence type="ECO:0000256" key="7">
    <source>
        <dbReference type="ARBA" id="ARBA00022840"/>
    </source>
</evidence>
<evidence type="ECO:0000256" key="8">
    <source>
        <dbReference type="ARBA" id="ARBA00023012"/>
    </source>
</evidence>
<dbReference type="CDD" id="cd06355">
    <property type="entry name" value="PBP1_FmdD-like"/>
    <property type="match status" value="1"/>
</dbReference>
<dbReference type="FunFam" id="3.30.565.10:FF:000010">
    <property type="entry name" value="Sensor histidine kinase RcsC"/>
    <property type="match status" value="1"/>
</dbReference>
<dbReference type="EMBL" id="CP036275">
    <property type="protein sequence ID" value="QDU39482.1"/>
    <property type="molecule type" value="Genomic_DNA"/>
</dbReference>
<comment type="catalytic activity">
    <reaction evidence="1">
        <text>ATP + protein L-histidine = ADP + protein N-phospho-L-histidine.</text>
        <dbReference type="EC" id="2.7.13.3"/>
    </reaction>
</comment>
<proteinExistence type="predicted"/>
<evidence type="ECO:0000256" key="11">
    <source>
        <dbReference type="PROSITE-ProRule" id="PRU00169"/>
    </source>
</evidence>
<dbReference type="InterPro" id="IPR005467">
    <property type="entry name" value="His_kinase_dom"/>
</dbReference>
<dbReference type="PRINTS" id="PR00344">
    <property type="entry name" value="BCTRLSENSOR"/>
</dbReference>
<dbReference type="Proteomes" id="UP000320496">
    <property type="component" value="Chromosome"/>
</dbReference>
<protein>
    <recommendedName>
        <fullName evidence="10">Sensory/regulatory protein RpfC</fullName>
        <ecNumber evidence="2">2.7.13.3</ecNumber>
    </recommendedName>
</protein>
<evidence type="ECO:0000256" key="1">
    <source>
        <dbReference type="ARBA" id="ARBA00000085"/>
    </source>
</evidence>
<dbReference type="SUPFAM" id="SSF47384">
    <property type="entry name" value="Homodimeric domain of signal transducing histidine kinase"/>
    <property type="match status" value="1"/>
</dbReference>
<dbReference type="PANTHER" id="PTHR45339:SF1">
    <property type="entry name" value="HYBRID SIGNAL TRANSDUCTION HISTIDINE KINASE J"/>
    <property type="match status" value="1"/>
</dbReference>
<evidence type="ECO:0000256" key="5">
    <source>
        <dbReference type="ARBA" id="ARBA00022741"/>
    </source>
</evidence>
<evidence type="ECO:0000313" key="16">
    <source>
        <dbReference type="Proteomes" id="UP000320496"/>
    </source>
</evidence>
<evidence type="ECO:0000259" key="13">
    <source>
        <dbReference type="PROSITE" id="PS50109"/>
    </source>
</evidence>
<dbReference type="FunFam" id="1.10.287.130:FF:000002">
    <property type="entry name" value="Two-component osmosensing histidine kinase"/>
    <property type="match status" value="1"/>
</dbReference>
<keyword evidence="4 15" id="KW-0808">Transferase</keyword>
<reference evidence="15 16" key="1">
    <citation type="submission" date="2019-02" db="EMBL/GenBank/DDBJ databases">
        <title>Deep-cultivation of Planctomycetes and their phenomic and genomic characterization uncovers novel biology.</title>
        <authorList>
            <person name="Wiegand S."/>
            <person name="Jogler M."/>
            <person name="Boedeker C."/>
            <person name="Pinto D."/>
            <person name="Vollmers J."/>
            <person name="Rivas-Marin E."/>
            <person name="Kohn T."/>
            <person name="Peeters S.H."/>
            <person name="Heuer A."/>
            <person name="Rast P."/>
            <person name="Oberbeckmann S."/>
            <person name="Bunk B."/>
            <person name="Jeske O."/>
            <person name="Meyerdierks A."/>
            <person name="Storesund J.E."/>
            <person name="Kallscheuer N."/>
            <person name="Luecker S."/>
            <person name="Lage O.M."/>
            <person name="Pohl T."/>
            <person name="Merkel B.J."/>
            <person name="Hornburger P."/>
            <person name="Mueller R.-W."/>
            <person name="Bruemmer F."/>
            <person name="Labrenz M."/>
            <person name="Spormann A.M."/>
            <person name="Op den Camp H."/>
            <person name="Overmann J."/>
            <person name="Amann R."/>
            <person name="Jetten M.S.M."/>
            <person name="Mascher T."/>
            <person name="Medema M.H."/>
            <person name="Devos D.P."/>
            <person name="Kaster A.-K."/>
            <person name="Ovreas L."/>
            <person name="Rohde M."/>
            <person name="Galperin M.Y."/>
            <person name="Jogler C."/>
        </authorList>
    </citation>
    <scope>NUCLEOTIDE SEQUENCE [LARGE SCALE GENOMIC DNA]</scope>
    <source>
        <strain evidence="15 16">Mal4</strain>
    </source>
</reference>
<sequence length="946" mass="103819">MPHAARSNAPSAARIGLLHSLSGTMSLSEQPLLDAELMAVHEINKRGGVLGCPIEPIVADGASTPEEFAAQADRLLSSGIRTLFGCWTSASRKAVRSVVEAAGGLLWYPVQYEGLEESPHIVYTGSCLNQQITPATEWALTNLGRDFLLVGSDYVFPRTANKLVRSLVESERAGGRIVAEHYVPLGGQDVTKLIAEIRDLRPQIVLNTLNGDSNLAFFRQLRAGGLSADQVPVLSLSVAETELQSIADMARGHYACWNYFQTLDLPENRRFIANFRERYGTQRVCTASMVQAYCQIHLWAQAVEAAATFGVQEITQNLTGQSFMGPAGQITIESNHHAAMNAYVGRATPAGQFEIVWSSPGPIAPLPWLGIERNQLPYESMVKEAMASFPDALHYNTLLEQEIQRRKQVEQELDRARQVAEEANQAKSEFLANMSHEIRTPMNAIIGMAELLLDDTLTPAQRDYTRTVLESAESLLTIINEILDFSKIEAGHLELEAVDFALREEVVDMLRTLATRADRNETELIWQVGPDVPAFVRGDPFRLRQVLLNLVANAIKFTNKGEIVVSVDLASRSESAVRLHFSVSDTGIGIPESKLKTIFEAFTQADSSTTRRFGGTGLGLAISSRLVAAMGGQIDVESAVGTGSTFHFTIELGHAEALPATAPHDDEPDLHDIAALVVDDNATNRQLLQQMLESWGMQVAAVENGPAAIDHLTRLASQNKPLPLLLSDVNMPEMDGFMLVENLRNMDGCRDIVVILLTSGGRPGDSARRRELQIAAQLLKPVRTSELLDTVLMATGRSGRAVKPDTSKEEDARRRLPPLNILLAEDGKANQRLACALLQRWGHTVAIAENGRIAVDMWQQQSFDLILMDVQMPEMDGLDATREIRSIESMHGGHTPIVAMTARAMKGDRERCLEAGMDAYVPKPFRRHELYEAMAPFFETSAGENG</sequence>
<dbReference type="Pfam" id="PF02518">
    <property type="entry name" value="HATPase_c"/>
    <property type="match status" value="1"/>
</dbReference>
<accession>A0A517ZAH2</accession>
<feature type="domain" description="Response regulatory" evidence="14">
    <location>
        <begin position="674"/>
        <end position="795"/>
    </location>
</feature>
<evidence type="ECO:0000259" key="14">
    <source>
        <dbReference type="PROSITE" id="PS50110"/>
    </source>
</evidence>
<dbReference type="GO" id="GO:0000155">
    <property type="term" value="F:phosphorelay sensor kinase activity"/>
    <property type="evidence" value="ECO:0007669"/>
    <property type="project" value="InterPro"/>
</dbReference>
<keyword evidence="8" id="KW-0902">Two-component regulatory system</keyword>
<dbReference type="EC" id="2.7.13.3" evidence="2"/>
<dbReference type="CDD" id="cd00082">
    <property type="entry name" value="HisKA"/>
    <property type="match status" value="1"/>
</dbReference>
<keyword evidence="7" id="KW-0067">ATP-binding</keyword>
<organism evidence="15 16">
    <name type="scientific">Maioricimonas rarisocia</name>
    <dbReference type="NCBI Taxonomy" id="2528026"/>
    <lineage>
        <taxon>Bacteria</taxon>
        <taxon>Pseudomonadati</taxon>
        <taxon>Planctomycetota</taxon>
        <taxon>Planctomycetia</taxon>
        <taxon>Planctomycetales</taxon>
        <taxon>Planctomycetaceae</taxon>
        <taxon>Maioricimonas</taxon>
    </lineage>
</organism>
<dbReference type="InterPro" id="IPR001789">
    <property type="entry name" value="Sig_transdc_resp-reg_receiver"/>
</dbReference>
<dbReference type="OrthoDB" id="6111975at2"/>
<evidence type="ECO:0000256" key="2">
    <source>
        <dbReference type="ARBA" id="ARBA00012438"/>
    </source>
</evidence>
<dbReference type="SUPFAM" id="SSF53822">
    <property type="entry name" value="Periplasmic binding protein-like I"/>
    <property type="match status" value="1"/>
</dbReference>
<gene>
    <name evidence="15" type="primary">rpfC_2</name>
    <name evidence="15" type="ORF">Mal4_38270</name>
</gene>
<dbReference type="InterPro" id="IPR003661">
    <property type="entry name" value="HisK_dim/P_dom"/>
</dbReference>
<dbReference type="AlphaFoldDB" id="A0A517ZAH2"/>
<keyword evidence="5" id="KW-0547">Nucleotide-binding</keyword>
<evidence type="ECO:0000256" key="10">
    <source>
        <dbReference type="ARBA" id="ARBA00068150"/>
    </source>
</evidence>
<dbReference type="CDD" id="cd16922">
    <property type="entry name" value="HATPase_EvgS-ArcB-TorS-like"/>
    <property type="match status" value="1"/>
</dbReference>
<dbReference type="Gene3D" id="3.30.565.10">
    <property type="entry name" value="Histidine kinase-like ATPase, C-terminal domain"/>
    <property type="match status" value="1"/>
</dbReference>
<evidence type="ECO:0000256" key="12">
    <source>
        <dbReference type="SAM" id="Coils"/>
    </source>
</evidence>
<dbReference type="CDD" id="cd17546">
    <property type="entry name" value="REC_hyHK_CKI1_RcsC-like"/>
    <property type="match status" value="1"/>
</dbReference>
<dbReference type="Gene3D" id="1.10.287.130">
    <property type="match status" value="1"/>
</dbReference>
<evidence type="ECO:0000256" key="6">
    <source>
        <dbReference type="ARBA" id="ARBA00022777"/>
    </source>
</evidence>
<name>A0A517ZAH2_9PLAN</name>
<dbReference type="SUPFAM" id="SSF52172">
    <property type="entry name" value="CheY-like"/>
    <property type="match status" value="2"/>
</dbReference>
<dbReference type="PROSITE" id="PS50109">
    <property type="entry name" value="HIS_KIN"/>
    <property type="match status" value="1"/>
</dbReference>
<keyword evidence="12" id="KW-0175">Coiled coil</keyword>
<feature type="modified residue" description="4-aspartylphosphate" evidence="11">
    <location>
        <position position="728"/>
    </location>
</feature>
<dbReference type="InterPro" id="IPR036097">
    <property type="entry name" value="HisK_dim/P_sf"/>
</dbReference>
<feature type="coiled-coil region" evidence="12">
    <location>
        <begin position="399"/>
        <end position="433"/>
    </location>
</feature>
<dbReference type="InterPro" id="IPR036890">
    <property type="entry name" value="HATPase_C_sf"/>
</dbReference>